<sequence length="136" mass="15058">MGAVQCSGNDITGIFDVKAAPHPSSQGRLVVENVDKITKIIKVDRHVSTRSIAQELTIDHKTVLSRLRKVGFKKQLNVWVSYQLRSIQSPKLANMVINNAKKATKVAKLAANLVVKYDANLALSPRFRQVLIESPL</sequence>
<keyword evidence="2" id="KW-1185">Reference proteome</keyword>
<comment type="caution">
    <text evidence="1">The sequence shown here is derived from an EMBL/GenBank/DDBJ whole genome shotgun (WGS) entry which is preliminary data.</text>
</comment>
<accession>A0A8X6RSY1</accession>
<gene>
    <name evidence="1" type="ORF">TNCV_4002511</name>
</gene>
<evidence type="ECO:0000313" key="1">
    <source>
        <dbReference type="EMBL" id="GFX98482.1"/>
    </source>
</evidence>
<dbReference type="EMBL" id="BMAU01021202">
    <property type="protein sequence ID" value="GFX98482.1"/>
    <property type="molecule type" value="Genomic_DNA"/>
</dbReference>
<name>A0A8X6RSY1_TRICX</name>
<reference evidence="1" key="1">
    <citation type="submission" date="2020-08" db="EMBL/GenBank/DDBJ databases">
        <title>Multicomponent nature underlies the extraordinary mechanical properties of spider dragline silk.</title>
        <authorList>
            <person name="Kono N."/>
            <person name="Nakamura H."/>
            <person name="Mori M."/>
            <person name="Yoshida Y."/>
            <person name="Ohtoshi R."/>
            <person name="Malay A.D."/>
            <person name="Moran D.A.P."/>
            <person name="Tomita M."/>
            <person name="Numata K."/>
            <person name="Arakawa K."/>
        </authorList>
    </citation>
    <scope>NUCLEOTIDE SEQUENCE</scope>
</reference>
<dbReference type="AlphaFoldDB" id="A0A8X6RSY1"/>
<proteinExistence type="predicted"/>
<evidence type="ECO:0008006" key="3">
    <source>
        <dbReference type="Google" id="ProtNLM"/>
    </source>
</evidence>
<organism evidence="1 2">
    <name type="scientific">Trichonephila clavipes</name>
    <name type="common">Golden silk orbweaver</name>
    <name type="synonym">Nephila clavipes</name>
    <dbReference type="NCBI Taxonomy" id="2585209"/>
    <lineage>
        <taxon>Eukaryota</taxon>
        <taxon>Metazoa</taxon>
        <taxon>Ecdysozoa</taxon>
        <taxon>Arthropoda</taxon>
        <taxon>Chelicerata</taxon>
        <taxon>Arachnida</taxon>
        <taxon>Araneae</taxon>
        <taxon>Araneomorphae</taxon>
        <taxon>Entelegynae</taxon>
        <taxon>Araneoidea</taxon>
        <taxon>Nephilidae</taxon>
        <taxon>Trichonephila</taxon>
    </lineage>
</organism>
<dbReference type="Proteomes" id="UP000887159">
    <property type="component" value="Unassembled WGS sequence"/>
</dbReference>
<protein>
    <recommendedName>
        <fullName evidence="3">Transposase</fullName>
    </recommendedName>
</protein>
<evidence type="ECO:0000313" key="2">
    <source>
        <dbReference type="Proteomes" id="UP000887159"/>
    </source>
</evidence>